<feature type="region of interest" description="Disordered" evidence="1">
    <location>
        <begin position="56"/>
        <end position="97"/>
    </location>
</feature>
<name>A0A097IEN8_9CORY</name>
<keyword evidence="3" id="KW-0560">Oxidoreductase</keyword>
<feature type="region of interest" description="Disordered" evidence="1">
    <location>
        <begin position="291"/>
        <end position="317"/>
    </location>
</feature>
<dbReference type="STRING" id="558173.CDOO_04510"/>
<dbReference type="HOGENOM" id="CLU_027719_2_0_11"/>
<dbReference type="GO" id="GO:0008199">
    <property type="term" value="F:ferric iron binding"/>
    <property type="evidence" value="ECO:0007669"/>
    <property type="project" value="InterPro"/>
</dbReference>
<evidence type="ECO:0000259" key="2">
    <source>
        <dbReference type="Pfam" id="PF00775"/>
    </source>
</evidence>
<dbReference type="eggNOG" id="COG3485">
    <property type="taxonomic scope" value="Bacteria"/>
</dbReference>
<dbReference type="InterPro" id="IPR015889">
    <property type="entry name" value="Intradiol_dOase_core"/>
</dbReference>
<evidence type="ECO:0000313" key="3">
    <source>
        <dbReference type="EMBL" id="AIT60593.1"/>
    </source>
</evidence>
<dbReference type="EMBL" id="CP006764">
    <property type="protein sequence ID" value="AIT60593.1"/>
    <property type="molecule type" value="Genomic_DNA"/>
</dbReference>
<dbReference type="Pfam" id="PF00775">
    <property type="entry name" value="Dioxygenase_C"/>
    <property type="match status" value="1"/>
</dbReference>
<sequence>MLTSRTFEGRVLPRQDDDPEDQGLAFDVTTLLTRRKMLGVLGLGAGSAALAACAPTSTPATTTSSSAAAATTPATSVDTQNLTEMPTETNGPYPGDGTNGPDVLDMSGIARKDLTTSLDTGNSVDGVPFTQTITVVDMAGGNAPFAGAAVYIWHCDAQGRYSMYSDGVTGESWLRGVQVADANGQVSFDTIVPGCYEGRWPHIHFEVFSSINDITDATTNVLTSQIAIPEDVCQAVYADARYASSVTPFSHITLDSDNIFSDSIDLQMDSVTDQGDGYAGTIVVGVDTTTEQQMSMGGGPGGMGGGGPQGGPGAPPS</sequence>
<dbReference type="SUPFAM" id="SSF49482">
    <property type="entry name" value="Aromatic compound dioxygenase"/>
    <property type="match status" value="1"/>
</dbReference>
<protein>
    <submittedName>
        <fullName evidence="3">3,4-dioxygenase subunit beta</fullName>
    </submittedName>
</protein>
<reference evidence="3 4" key="1">
    <citation type="submission" date="2013-09" db="EMBL/GenBank/DDBJ databases">
        <title>Complete genome sequence of Corynebacterium doosanense CAU 212(T) (=DSM 45436(T)), isolated from activated sludge.</title>
        <authorList>
            <person name="Schaffert L."/>
            <person name="Albersmeier A."/>
            <person name="Kalinowski J."/>
            <person name="Ruckert C."/>
        </authorList>
    </citation>
    <scope>NUCLEOTIDE SEQUENCE [LARGE SCALE GENOMIC DNA]</scope>
    <source>
        <strain evidence="3 4">CAU 212</strain>
    </source>
</reference>
<dbReference type="GO" id="GO:0016702">
    <property type="term" value="F:oxidoreductase activity, acting on single donors with incorporation of molecular oxygen, incorporation of two atoms of oxygen"/>
    <property type="evidence" value="ECO:0007669"/>
    <property type="project" value="InterPro"/>
</dbReference>
<feature type="compositionally biased region" description="Gly residues" evidence="1">
    <location>
        <begin position="296"/>
        <end position="317"/>
    </location>
</feature>
<gene>
    <name evidence="3" type="ORF">CDOO_04510</name>
</gene>
<feature type="compositionally biased region" description="Basic and acidic residues" evidence="1">
    <location>
        <begin position="7"/>
        <end position="16"/>
    </location>
</feature>
<feature type="domain" description="Intradiol ring-cleavage dioxygenases" evidence="2">
    <location>
        <begin position="100"/>
        <end position="199"/>
    </location>
</feature>
<evidence type="ECO:0000313" key="4">
    <source>
        <dbReference type="Proteomes" id="UP000029914"/>
    </source>
</evidence>
<dbReference type="Gene3D" id="2.60.130.10">
    <property type="entry name" value="Aromatic compound dioxygenase"/>
    <property type="match status" value="1"/>
</dbReference>
<feature type="region of interest" description="Disordered" evidence="1">
    <location>
        <begin position="1"/>
        <end position="22"/>
    </location>
</feature>
<dbReference type="InterPro" id="IPR000627">
    <property type="entry name" value="Intradiol_dOase_C"/>
</dbReference>
<dbReference type="PANTHER" id="PTHR34315:SF1">
    <property type="entry name" value="INTRADIOL RING-CLEAVAGE DIOXYGENASES DOMAIN-CONTAINING PROTEIN-RELATED"/>
    <property type="match status" value="1"/>
</dbReference>
<accession>A0A097IEN8</accession>
<dbReference type="KEGG" id="cdo:CDOO_04510"/>
<dbReference type="PANTHER" id="PTHR34315">
    <property type="match status" value="1"/>
</dbReference>
<dbReference type="PROSITE" id="PS51318">
    <property type="entry name" value="TAT"/>
    <property type="match status" value="1"/>
</dbReference>
<feature type="compositionally biased region" description="Polar residues" evidence="1">
    <location>
        <begin position="77"/>
        <end position="90"/>
    </location>
</feature>
<dbReference type="RefSeq" id="WP_018021891.1">
    <property type="nucleotide sequence ID" value="NZ_AQUX01000004.1"/>
</dbReference>
<dbReference type="AlphaFoldDB" id="A0A097IEN8"/>
<keyword evidence="4" id="KW-1185">Reference proteome</keyword>
<organism evidence="3 4">
    <name type="scientific">Corynebacterium doosanense CAU 212 = DSM 45436</name>
    <dbReference type="NCBI Taxonomy" id="558173"/>
    <lineage>
        <taxon>Bacteria</taxon>
        <taxon>Bacillati</taxon>
        <taxon>Actinomycetota</taxon>
        <taxon>Actinomycetes</taxon>
        <taxon>Mycobacteriales</taxon>
        <taxon>Corynebacteriaceae</taxon>
        <taxon>Corynebacterium</taxon>
    </lineage>
</organism>
<dbReference type="Proteomes" id="UP000029914">
    <property type="component" value="Chromosome"/>
</dbReference>
<evidence type="ECO:0000256" key="1">
    <source>
        <dbReference type="SAM" id="MobiDB-lite"/>
    </source>
</evidence>
<proteinExistence type="predicted"/>
<feature type="compositionally biased region" description="Low complexity" evidence="1">
    <location>
        <begin position="56"/>
        <end position="76"/>
    </location>
</feature>
<dbReference type="OrthoDB" id="9800887at2"/>
<dbReference type="InterPro" id="IPR006311">
    <property type="entry name" value="TAT_signal"/>
</dbReference>
<keyword evidence="3" id="KW-0223">Dioxygenase</keyword>